<evidence type="ECO:0000256" key="5">
    <source>
        <dbReference type="ARBA" id="ARBA00023157"/>
    </source>
</evidence>
<evidence type="ECO:0000256" key="2">
    <source>
        <dbReference type="ARBA" id="ARBA00022525"/>
    </source>
</evidence>
<dbReference type="SMART" id="SM00209">
    <property type="entry name" value="TSP1"/>
    <property type="match status" value="2"/>
</dbReference>
<dbReference type="SUPFAM" id="SSF82895">
    <property type="entry name" value="TSP-1 type 1 repeat"/>
    <property type="match status" value="2"/>
</dbReference>
<keyword evidence="5" id="KW-1015">Disulfide bond</keyword>
<comment type="caution">
    <text evidence="6">Lacks conserved residue(s) required for the propagation of feature annotation.</text>
</comment>
<feature type="chain" id="PRO_5038823558" description="ShKT domain-containing protein" evidence="7">
    <location>
        <begin position="21"/>
        <end position="276"/>
    </location>
</feature>
<dbReference type="AlphaFoldDB" id="A0A9D4CTV6"/>
<dbReference type="Pfam" id="PF00090">
    <property type="entry name" value="TSP_1"/>
    <property type="match status" value="2"/>
</dbReference>
<comment type="subcellular location">
    <subcellularLocation>
        <location evidence="1">Secreted</location>
    </subcellularLocation>
</comment>
<accession>A0A9D4CTV6</accession>
<dbReference type="InterPro" id="IPR045860">
    <property type="entry name" value="Snake_toxin-like_sf"/>
</dbReference>
<dbReference type="Gene3D" id="2.20.100.10">
    <property type="entry name" value="Thrombospondin type-1 (TSP1) repeat"/>
    <property type="match status" value="2"/>
</dbReference>
<organism evidence="9 10">
    <name type="scientific">Dreissena polymorpha</name>
    <name type="common">Zebra mussel</name>
    <name type="synonym">Mytilus polymorpha</name>
    <dbReference type="NCBI Taxonomy" id="45954"/>
    <lineage>
        <taxon>Eukaryota</taxon>
        <taxon>Metazoa</taxon>
        <taxon>Spiralia</taxon>
        <taxon>Lophotrochozoa</taxon>
        <taxon>Mollusca</taxon>
        <taxon>Bivalvia</taxon>
        <taxon>Autobranchia</taxon>
        <taxon>Heteroconchia</taxon>
        <taxon>Euheterodonta</taxon>
        <taxon>Imparidentia</taxon>
        <taxon>Neoheterodontei</taxon>
        <taxon>Myida</taxon>
        <taxon>Dreissenoidea</taxon>
        <taxon>Dreissenidae</taxon>
        <taxon>Dreissena</taxon>
    </lineage>
</organism>
<dbReference type="InterPro" id="IPR003582">
    <property type="entry name" value="ShKT_dom"/>
</dbReference>
<sequence>MNKGVWFSLAALYVTGVAECLECLSCLNITDPNDCQATTQCASGQSCFLQTVHTDNDLRYNMGCQTNQQCKSSTVNPNGIIGRSISTRQQYSCHECCSTNNCNAHMCVHGKPSECKDDETIDCARMSSIFNLCDDFHHAKLTCPKFCGLCQLVDGNWAEWSAWSTCSVTCDNGTNTRTRTCSNPSPSNGGLNCNGSSIGSKVCTMQLCPVHGNWTGWSAWSGCSVSCDVGLRKKWRTCTNPKPDPLGDYCEGDSNEYAVCLNDPCDARSKHVSAFL</sequence>
<feature type="domain" description="ShKT" evidence="8">
    <location>
        <begin position="115"/>
        <end position="150"/>
    </location>
</feature>
<evidence type="ECO:0000313" key="10">
    <source>
        <dbReference type="Proteomes" id="UP000828390"/>
    </source>
</evidence>
<dbReference type="SUPFAM" id="SSF57302">
    <property type="entry name" value="Snake toxin-like"/>
    <property type="match status" value="1"/>
</dbReference>
<proteinExistence type="predicted"/>
<keyword evidence="2" id="KW-0964">Secreted</keyword>
<evidence type="ECO:0000256" key="1">
    <source>
        <dbReference type="ARBA" id="ARBA00004613"/>
    </source>
</evidence>
<evidence type="ECO:0000256" key="6">
    <source>
        <dbReference type="PROSITE-ProRule" id="PRU01005"/>
    </source>
</evidence>
<protein>
    <recommendedName>
        <fullName evidence="8">ShKT domain-containing protein</fullName>
    </recommendedName>
</protein>
<evidence type="ECO:0000256" key="7">
    <source>
        <dbReference type="SAM" id="SignalP"/>
    </source>
</evidence>
<name>A0A9D4CTV6_DREPO</name>
<dbReference type="InterPro" id="IPR052065">
    <property type="entry name" value="Compl_asym_regulator"/>
</dbReference>
<dbReference type="Proteomes" id="UP000828390">
    <property type="component" value="Unassembled WGS sequence"/>
</dbReference>
<reference evidence="9" key="1">
    <citation type="journal article" date="2019" name="bioRxiv">
        <title>The Genome of the Zebra Mussel, Dreissena polymorpha: A Resource for Invasive Species Research.</title>
        <authorList>
            <person name="McCartney M.A."/>
            <person name="Auch B."/>
            <person name="Kono T."/>
            <person name="Mallez S."/>
            <person name="Zhang Y."/>
            <person name="Obille A."/>
            <person name="Becker A."/>
            <person name="Abrahante J.E."/>
            <person name="Garbe J."/>
            <person name="Badalamenti J.P."/>
            <person name="Herman A."/>
            <person name="Mangelson H."/>
            <person name="Liachko I."/>
            <person name="Sullivan S."/>
            <person name="Sone E.D."/>
            <person name="Koren S."/>
            <person name="Silverstein K.A.T."/>
            <person name="Beckman K.B."/>
            <person name="Gohl D.M."/>
        </authorList>
    </citation>
    <scope>NUCLEOTIDE SEQUENCE</scope>
    <source>
        <strain evidence="9">Duluth1</strain>
        <tissue evidence="9">Whole animal</tissue>
    </source>
</reference>
<dbReference type="PRINTS" id="PR01705">
    <property type="entry name" value="TSP1REPEAT"/>
</dbReference>
<keyword evidence="3 7" id="KW-0732">Signal</keyword>
<evidence type="ECO:0000256" key="3">
    <source>
        <dbReference type="ARBA" id="ARBA00022729"/>
    </source>
</evidence>
<evidence type="ECO:0000259" key="8">
    <source>
        <dbReference type="PROSITE" id="PS51670"/>
    </source>
</evidence>
<feature type="signal peptide" evidence="7">
    <location>
        <begin position="1"/>
        <end position="20"/>
    </location>
</feature>
<gene>
    <name evidence="9" type="ORF">DPMN_039789</name>
</gene>
<dbReference type="PROSITE" id="PS50092">
    <property type="entry name" value="TSP1"/>
    <property type="match status" value="2"/>
</dbReference>
<reference evidence="9" key="2">
    <citation type="submission" date="2020-11" db="EMBL/GenBank/DDBJ databases">
        <authorList>
            <person name="McCartney M.A."/>
            <person name="Auch B."/>
            <person name="Kono T."/>
            <person name="Mallez S."/>
            <person name="Becker A."/>
            <person name="Gohl D.M."/>
            <person name="Silverstein K.A.T."/>
            <person name="Koren S."/>
            <person name="Bechman K.B."/>
            <person name="Herman A."/>
            <person name="Abrahante J.E."/>
            <person name="Garbe J."/>
        </authorList>
    </citation>
    <scope>NUCLEOTIDE SEQUENCE</scope>
    <source>
        <strain evidence="9">Duluth1</strain>
        <tissue evidence="9">Whole animal</tissue>
    </source>
</reference>
<dbReference type="PANTHER" id="PTHR22906">
    <property type="entry name" value="PROPERDIN"/>
    <property type="match status" value="1"/>
</dbReference>
<dbReference type="PANTHER" id="PTHR22906:SF43">
    <property type="entry name" value="PROPERDIN"/>
    <property type="match status" value="1"/>
</dbReference>
<dbReference type="InterPro" id="IPR036383">
    <property type="entry name" value="TSP1_rpt_sf"/>
</dbReference>
<dbReference type="PROSITE" id="PS51670">
    <property type="entry name" value="SHKT"/>
    <property type="match status" value="1"/>
</dbReference>
<dbReference type="FunFam" id="2.20.100.10:FF:000002">
    <property type="entry name" value="Unc-5 netrin receptor C"/>
    <property type="match status" value="1"/>
</dbReference>
<dbReference type="EMBL" id="JAIWYP010000011">
    <property type="protein sequence ID" value="KAH3733363.1"/>
    <property type="molecule type" value="Genomic_DNA"/>
</dbReference>
<dbReference type="InterPro" id="IPR000884">
    <property type="entry name" value="TSP1_rpt"/>
</dbReference>
<keyword evidence="10" id="KW-1185">Reference proteome</keyword>
<dbReference type="FunFam" id="2.20.100.10:FF:000001">
    <property type="entry name" value="semaphorin-5A isoform X1"/>
    <property type="match status" value="1"/>
</dbReference>
<evidence type="ECO:0000313" key="9">
    <source>
        <dbReference type="EMBL" id="KAH3733363.1"/>
    </source>
</evidence>
<comment type="caution">
    <text evidence="9">The sequence shown here is derived from an EMBL/GenBank/DDBJ whole genome shotgun (WGS) entry which is preliminary data.</text>
</comment>
<evidence type="ECO:0000256" key="4">
    <source>
        <dbReference type="ARBA" id="ARBA00022737"/>
    </source>
</evidence>
<keyword evidence="4" id="KW-0677">Repeat</keyword>